<dbReference type="Pfam" id="PF06966">
    <property type="entry name" value="DUF1295"/>
    <property type="match status" value="2"/>
</dbReference>
<keyword evidence="1" id="KW-0472">Membrane</keyword>
<dbReference type="AlphaFoldDB" id="A0A074WV98"/>
<dbReference type="PANTHER" id="PTHR32251">
    <property type="entry name" value="3-OXO-5-ALPHA-STEROID 4-DEHYDROGENASE"/>
    <property type="match status" value="1"/>
</dbReference>
<organism evidence="2 3">
    <name type="scientific">Aureobasidium namibiae CBS 147.97</name>
    <dbReference type="NCBI Taxonomy" id="1043004"/>
    <lineage>
        <taxon>Eukaryota</taxon>
        <taxon>Fungi</taxon>
        <taxon>Dikarya</taxon>
        <taxon>Ascomycota</taxon>
        <taxon>Pezizomycotina</taxon>
        <taxon>Dothideomycetes</taxon>
        <taxon>Dothideomycetidae</taxon>
        <taxon>Dothideales</taxon>
        <taxon>Saccotheciaceae</taxon>
        <taxon>Aureobasidium</taxon>
    </lineage>
</organism>
<keyword evidence="3" id="KW-1185">Reference proteome</keyword>
<protein>
    <submittedName>
        <fullName evidence="2">DUF1295-domain-containing protein</fullName>
    </submittedName>
</protein>
<dbReference type="InterPro" id="IPR010721">
    <property type="entry name" value="UstE-like"/>
</dbReference>
<evidence type="ECO:0000313" key="2">
    <source>
        <dbReference type="EMBL" id="KEQ75489.1"/>
    </source>
</evidence>
<dbReference type="EMBL" id="KL584705">
    <property type="protein sequence ID" value="KEQ75489.1"/>
    <property type="molecule type" value="Genomic_DNA"/>
</dbReference>
<feature type="transmembrane region" description="Helical" evidence="1">
    <location>
        <begin position="275"/>
        <end position="295"/>
    </location>
</feature>
<feature type="transmembrane region" description="Helical" evidence="1">
    <location>
        <begin position="244"/>
        <end position="263"/>
    </location>
</feature>
<feature type="transmembrane region" description="Helical" evidence="1">
    <location>
        <begin position="21"/>
        <end position="41"/>
    </location>
</feature>
<dbReference type="GO" id="GO:0016020">
    <property type="term" value="C:membrane"/>
    <property type="evidence" value="ECO:0007669"/>
    <property type="project" value="TreeGrafter"/>
</dbReference>
<accession>A0A074WV98</accession>
<dbReference type="Gene3D" id="1.20.120.1630">
    <property type="match status" value="1"/>
</dbReference>
<feature type="transmembrane region" description="Helical" evidence="1">
    <location>
        <begin position="150"/>
        <end position="170"/>
    </location>
</feature>
<keyword evidence="1" id="KW-1133">Transmembrane helix</keyword>
<proteinExistence type="predicted"/>
<keyword evidence="1" id="KW-0812">Transmembrane</keyword>
<dbReference type="OrthoDB" id="201504at2759"/>
<feature type="transmembrane region" description="Helical" evidence="1">
    <location>
        <begin position="182"/>
        <end position="202"/>
    </location>
</feature>
<dbReference type="GeneID" id="25413285"/>
<dbReference type="RefSeq" id="XP_013429698.1">
    <property type="nucleotide sequence ID" value="XM_013574244.1"/>
</dbReference>
<dbReference type="PROSITE" id="PS50244">
    <property type="entry name" value="S5A_REDUCTASE"/>
    <property type="match status" value="1"/>
</dbReference>
<evidence type="ECO:0000313" key="3">
    <source>
        <dbReference type="Proteomes" id="UP000027730"/>
    </source>
</evidence>
<dbReference type="PANTHER" id="PTHR32251:SF17">
    <property type="entry name" value="STEROID 5-ALPHA REDUCTASE C-TERMINAL DOMAIN-CONTAINING PROTEIN"/>
    <property type="match status" value="1"/>
</dbReference>
<name>A0A074WV98_9PEZI</name>
<dbReference type="HOGENOM" id="CLU_043418_1_0_1"/>
<dbReference type="Proteomes" id="UP000027730">
    <property type="component" value="Unassembled WGS sequence"/>
</dbReference>
<sequence length="331" mass="35765">MTLLNTFLALTNFRSPFLRTLVPSIGLAYAIQAGVAVPSIALQSERFYDLSGSLTYLSCTALSLYLPTLRARAAAATASAGTAALPAFPSLLASLASKGGVQAWNWRQVVLSAAVAIWATRLGTFLFSRITSEDGRDSRFDSIRTSPPKFLGAFFAQATWVSLCLLPVLALNSVPTTTLSALPFLTLTDVIGVLLYIGGITFEATADKQKSQWMEEKKNKKHNEDFLTRGLWSKSRHPNYFGESTLWTGIATVAAGVLVTKIGQAGMGFSGSAGARLGALAMAGVSPAFVTFLLLKVSGIPLSENKYDKRYGDRKDYQEWKKNTPMFIPKL</sequence>
<feature type="transmembrane region" description="Helical" evidence="1">
    <location>
        <begin position="73"/>
        <end position="97"/>
    </location>
</feature>
<feature type="transmembrane region" description="Helical" evidence="1">
    <location>
        <begin position="109"/>
        <end position="130"/>
    </location>
</feature>
<gene>
    <name evidence="2" type="ORF">M436DRAFT_61895</name>
</gene>
<feature type="transmembrane region" description="Helical" evidence="1">
    <location>
        <begin position="47"/>
        <end position="66"/>
    </location>
</feature>
<reference evidence="2 3" key="1">
    <citation type="journal article" date="2014" name="BMC Genomics">
        <title>Genome sequencing of four Aureobasidium pullulans varieties: biotechnological potential, stress tolerance, and description of new species.</title>
        <authorList>
            <person name="Gostin Ar C."/>
            <person name="Ohm R.A."/>
            <person name="Kogej T."/>
            <person name="Sonjak S."/>
            <person name="Turk M."/>
            <person name="Zajc J."/>
            <person name="Zalar P."/>
            <person name="Grube M."/>
            <person name="Sun H."/>
            <person name="Han J."/>
            <person name="Sharma A."/>
            <person name="Chiniquy J."/>
            <person name="Ngan C.Y."/>
            <person name="Lipzen A."/>
            <person name="Barry K."/>
            <person name="Grigoriev I.V."/>
            <person name="Gunde-Cimerman N."/>
        </authorList>
    </citation>
    <scope>NUCLEOTIDE SEQUENCE [LARGE SCALE GENOMIC DNA]</scope>
    <source>
        <strain evidence="2 3">CBS 147.97</strain>
    </source>
</reference>
<evidence type="ECO:0000256" key="1">
    <source>
        <dbReference type="SAM" id="Phobius"/>
    </source>
</evidence>